<dbReference type="InterPro" id="IPR051531">
    <property type="entry name" value="N-acetyltransferase"/>
</dbReference>
<dbReference type="InterPro" id="IPR016181">
    <property type="entry name" value="Acyl_CoA_acyltransferase"/>
</dbReference>
<dbReference type="Pfam" id="PF13302">
    <property type="entry name" value="Acetyltransf_3"/>
    <property type="match status" value="1"/>
</dbReference>
<proteinExistence type="predicted"/>
<comment type="caution">
    <text evidence="2">The sequence shown here is derived from an EMBL/GenBank/DDBJ whole genome shotgun (WGS) entry which is preliminary data.</text>
</comment>
<name>A0A930YC62_9ACTN</name>
<dbReference type="AlphaFoldDB" id="A0A930YC62"/>
<dbReference type="GO" id="GO:0016747">
    <property type="term" value="F:acyltransferase activity, transferring groups other than amino-acyl groups"/>
    <property type="evidence" value="ECO:0007669"/>
    <property type="project" value="InterPro"/>
</dbReference>
<keyword evidence="3" id="KW-1185">Reference proteome</keyword>
<evidence type="ECO:0000313" key="2">
    <source>
        <dbReference type="EMBL" id="MBF4163163.1"/>
    </source>
</evidence>
<sequence>MHDLVWPVRTERLLLRPSRPDDAAALLGYRSLPGVAEWIGGPVPTLANTEEYLSSEAARHVLHVERDGVLVGDVMVMVGDAWAQTEVRERARATQATLGWVLDPRHGRQGLATEMVRGVIDLCFTPVADGGLGLRRVVAECFSDNESSWRLMERLGMRREAHHVADSLHRERGWLDEFVYALLAEEWLSRGGRP</sequence>
<feature type="domain" description="N-acetyltransferase" evidence="1">
    <location>
        <begin position="13"/>
        <end position="185"/>
    </location>
</feature>
<dbReference type="InterPro" id="IPR000182">
    <property type="entry name" value="GNAT_dom"/>
</dbReference>
<organism evidence="2 3">
    <name type="scientific">Nocardioides acrostichi</name>
    <dbReference type="NCBI Taxonomy" id="2784339"/>
    <lineage>
        <taxon>Bacteria</taxon>
        <taxon>Bacillati</taxon>
        <taxon>Actinomycetota</taxon>
        <taxon>Actinomycetes</taxon>
        <taxon>Propionibacteriales</taxon>
        <taxon>Nocardioidaceae</taxon>
        <taxon>Nocardioides</taxon>
    </lineage>
</organism>
<dbReference type="SUPFAM" id="SSF55729">
    <property type="entry name" value="Acyl-CoA N-acyltransferases (Nat)"/>
    <property type="match status" value="1"/>
</dbReference>
<dbReference type="EMBL" id="JADIVZ010000009">
    <property type="protein sequence ID" value="MBF4163163.1"/>
    <property type="molecule type" value="Genomic_DNA"/>
</dbReference>
<protein>
    <submittedName>
        <fullName evidence="2">GNAT family N-acetyltransferase</fullName>
    </submittedName>
</protein>
<dbReference type="PANTHER" id="PTHR43792:SF1">
    <property type="entry name" value="N-ACETYLTRANSFERASE DOMAIN-CONTAINING PROTEIN"/>
    <property type="match status" value="1"/>
</dbReference>
<accession>A0A930YC62</accession>
<dbReference type="Gene3D" id="3.40.630.30">
    <property type="match status" value="1"/>
</dbReference>
<evidence type="ECO:0000313" key="3">
    <source>
        <dbReference type="Proteomes" id="UP000656804"/>
    </source>
</evidence>
<gene>
    <name evidence="2" type="ORF">ISG29_15825</name>
</gene>
<reference evidence="2" key="1">
    <citation type="submission" date="2020-11" db="EMBL/GenBank/DDBJ databases">
        <title>Nocardioides sp. CBS4Y-1, whole genome shotgun sequence.</title>
        <authorList>
            <person name="Tuo L."/>
        </authorList>
    </citation>
    <scope>NUCLEOTIDE SEQUENCE</scope>
    <source>
        <strain evidence="2">CBS4Y-1</strain>
    </source>
</reference>
<evidence type="ECO:0000259" key="1">
    <source>
        <dbReference type="PROSITE" id="PS51186"/>
    </source>
</evidence>
<dbReference type="PROSITE" id="PS51186">
    <property type="entry name" value="GNAT"/>
    <property type="match status" value="1"/>
</dbReference>
<dbReference type="Proteomes" id="UP000656804">
    <property type="component" value="Unassembled WGS sequence"/>
</dbReference>
<dbReference type="PANTHER" id="PTHR43792">
    <property type="entry name" value="GNAT FAMILY, PUTATIVE (AFU_ORTHOLOGUE AFUA_3G00765)-RELATED-RELATED"/>
    <property type="match status" value="1"/>
</dbReference>